<protein>
    <submittedName>
        <fullName evidence="4">Uncharacterized protein</fullName>
    </submittedName>
</protein>
<dbReference type="OrthoDB" id="4770059at2759"/>
<accession>A0A6J3MJH9</accession>
<feature type="region of interest" description="Disordered" evidence="1">
    <location>
        <begin position="191"/>
        <end position="211"/>
    </location>
</feature>
<evidence type="ECO:0000256" key="1">
    <source>
        <dbReference type="SAM" id="MobiDB-lite"/>
    </source>
</evidence>
<feature type="compositionally biased region" description="Low complexity" evidence="1">
    <location>
        <begin position="191"/>
        <end position="204"/>
    </location>
</feature>
<dbReference type="GeneID" id="54358928"/>
<dbReference type="RefSeq" id="XP_033464945.1">
    <property type="nucleotide sequence ID" value="XM_033601128.1"/>
</dbReference>
<keyword evidence="3" id="KW-1185">Reference proteome</keyword>
<feature type="region of interest" description="Disordered" evidence="1">
    <location>
        <begin position="267"/>
        <end position="355"/>
    </location>
</feature>
<feature type="compositionally biased region" description="Basic and acidic residues" evidence="1">
    <location>
        <begin position="305"/>
        <end position="334"/>
    </location>
</feature>
<dbReference type="Proteomes" id="UP000504637">
    <property type="component" value="Unplaced"/>
</dbReference>
<reference evidence="4" key="2">
    <citation type="submission" date="2020-04" db="EMBL/GenBank/DDBJ databases">
        <authorList>
            <consortium name="NCBI Genome Project"/>
        </authorList>
    </citation>
    <scope>NUCLEOTIDE SEQUENCE</scope>
    <source>
        <strain evidence="4">CBS 342.82</strain>
    </source>
</reference>
<organism evidence="4">
    <name type="scientific">Dissoconium aciculare CBS 342.82</name>
    <dbReference type="NCBI Taxonomy" id="1314786"/>
    <lineage>
        <taxon>Eukaryota</taxon>
        <taxon>Fungi</taxon>
        <taxon>Dikarya</taxon>
        <taxon>Ascomycota</taxon>
        <taxon>Pezizomycotina</taxon>
        <taxon>Dothideomycetes</taxon>
        <taxon>Dothideomycetidae</taxon>
        <taxon>Mycosphaerellales</taxon>
        <taxon>Dissoconiaceae</taxon>
        <taxon>Dissoconium</taxon>
    </lineage>
</organism>
<keyword evidence="2" id="KW-0472">Membrane</keyword>
<proteinExistence type="predicted"/>
<evidence type="ECO:0000313" key="3">
    <source>
        <dbReference type="Proteomes" id="UP000504637"/>
    </source>
</evidence>
<reference evidence="4" key="3">
    <citation type="submission" date="2025-08" db="UniProtKB">
        <authorList>
            <consortium name="RefSeq"/>
        </authorList>
    </citation>
    <scope>IDENTIFICATION</scope>
    <source>
        <strain evidence="4">CBS 342.82</strain>
    </source>
</reference>
<sequence>MSSIIRADNSAGTEITSRSAQITQAPLIARAGGPAQLGPLTTIFTPPASCTNSWTFEPSSYNGFSPGLLVQNALATSIDPSCFPSSWFRYGRSSYEAYYRPGQCPAGYSTALARFSSYTQATCCLSLSVGGGLMGCLSRWYDDTPTNVRVVEGSTLGTTLVNPPLTMWAQVIQVEYSASDLSLFTTSTSSVVSSSPTASPSQTSNALSQTGSVSTGISTLTSVPAATPGPAGLAAGAIAGIVIGALIGLALVVGLTIFCTLRRTRAKKSEITTPSTDEKPASATDPGDPREPRELPTVGYGKSIRRAEAPTDSPRYELPAERAPAEAPGERDPAEIPTQKDSIKVSDVPGRVELY</sequence>
<evidence type="ECO:0000313" key="4">
    <source>
        <dbReference type="RefSeq" id="XP_033464945.1"/>
    </source>
</evidence>
<name>A0A6J3MJH9_9PEZI</name>
<gene>
    <name evidence="4" type="ORF">K489DRAFT_31604</name>
</gene>
<reference evidence="4" key="1">
    <citation type="submission" date="2020-01" db="EMBL/GenBank/DDBJ databases">
        <authorList>
            <consortium name="DOE Joint Genome Institute"/>
            <person name="Haridas S."/>
            <person name="Albert R."/>
            <person name="Binder M."/>
            <person name="Bloem J."/>
            <person name="Labutti K."/>
            <person name="Salamov A."/>
            <person name="Andreopoulos B."/>
            <person name="Baker S.E."/>
            <person name="Barry K."/>
            <person name="Bills G."/>
            <person name="Bluhm B.H."/>
            <person name="Cannon C."/>
            <person name="Castanera R."/>
            <person name="Culley D.E."/>
            <person name="Daum C."/>
            <person name="Ezra D."/>
            <person name="Gonzalez J.B."/>
            <person name="Henrissat B."/>
            <person name="Kuo A."/>
            <person name="Liang C."/>
            <person name="Lipzen A."/>
            <person name="Lutzoni F."/>
            <person name="Magnuson J."/>
            <person name="Mondo S."/>
            <person name="Nolan M."/>
            <person name="Ohm R."/>
            <person name="Pangilinan J."/>
            <person name="Park H.-J."/>
            <person name="Ramirez L."/>
            <person name="Alfaro M."/>
            <person name="Sun H."/>
            <person name="Tritt A."/>
            <person name="Yoshinaga Y."/>
            <person name="Zwiers L.-H."/>
            <person name="Turgeon B.G."/>
            <person name="Goodwin S.B."/>
            <person name="Spatafora J.W."/>
            <person name="Crous P.W."/>
            <person name="Grigoriev I.V."/>
        </authorList>
    </citation>
    <scope>NUCLEOTIDE SEQUENCE</scope>
    <source>
        <strain evidence="4">CBS 342.82</strain>
    </source>
</reference>
<keyword evidence="2" id="KW-1133">Transmembrane helix</keyword>
<dbReference type="AlphaFoldDB" id="A0A6J3MJH9"/>
<evidence type="ECO:0000256" key="2">
    <source>
        <dbReference type="SAM" id="Phobius"/>
    </source>
</evidence>
<feature type="transmembrane region" description="Helical" evidence="2">
    <location>
        <begin position="233"/>
        <end position="261"/>
    </location>
</feature>
<keyword evidence="2" id="KW-0812">Transmembrane</keyword>